<evidence type="ECO:0000313" key="3">
    <source>
        <dbReference type="Proteomes" id="UP000714275"/>
    </source>
</evidence>
<protein>
    <recommendedName>
        <fullName evidence="4">AAA+ ATPase domain-containing protein</fullName>
    </recommendedName>
</protein>
<dbReference type="InterPro" id="IPR027417">
    <property type="entry name" value="P-loop_NTPase"/>
</dbReference>
<gene>
    <name evidence="2" type="ORF">EV702DRAFT_1199430</name>
</gene>
<dbReference type="PANTHER" id="PTHR47691:SF3">
    <property type="entry name" value="HTH-TYPE TRANSCRIPTIONAL REGULATOR RV0890C-RELATED"/>
    <property type="match status" value="1"/>
</dbReference>
<dbReference type="Gene3D" id="3.40.50.300">
    <property type="entry name" value="P-loop containing nucleotide triphosphate hydrolases"/>
    <property type="match status" value="1"/>
</dbReference>
<proteinExistence type="predicted"/>
<evidence type="ECO:0008006" key="4">
    <source>
        <dbReference type="Google" id="ProtNLM"/>
    </source>
</evidence>
<dbReference type="Gene3D" id="1.25.40.10">
    <property type="entry name" value="Tetratricopeptide repeat domain"/>
    <property type="match status" value="1"/>
</dbReference>
<dbReference type="OrthoDB" id="1534087at2759"/>
<dbReference type="GO" id="GO:0007166">
    <property type="term" value="P:cell surface receptor signaling pathway"/>
    <property type="evidence" value="ECO:0007669"/>
    <property type="project" value="InterPro"/>
</dbReference>
<dbReference type="InterPro" id="IPR011990">
    <property type="entry name" value="TPR-like_helical_dom_sf"/>
</dbReference>
<dbReference type="SUPFAM" id="SSF48452">
    <property type="entry name" value="TPR-like"/>
    <property type="match status" value="1"/>
</dbReference>
<dbReference type="AlphaFoldDB" id="A0A9P7D085"/>
<sequence>MPSKKTKAGLGRSKKSKKGSKQPAPETESQNDNLSQALAIAIAAINATKEIVPISLAKGILGTIANILTIAQSVIKNKSDFQVIADRCENIREILESATKEATEDDLRGYLGHALTQLYKTVNRINSDVASSKEQRFWRRLFAVTIDHDDQIVAWDKDLDRVLGLFIFEAVAGVAVDMKFVKKALELMGNVPSMNAPKYRQIEPPSRPAMLYGRDDLVAELTNLVVNDEHLALIGPGGMGKSSLAKAIINEPLVADKFADRRFFVAYDDLDHSTITFETFMTRFAGALGIEIAGADPVRQISTCLRSASALVVLDNAETFEEASASSALGDIPPAIAEMANIPGVILILTSRSRRNAPNVQWITKDIPPLDLSSAQAVFFRIYHHPSRSEAEENIRDLLKELDFHPLSINILANAAQQNSWSPATLLKRWNDRHSKVLDGGKGKLQSLSDTMQLSLSSPSVQNLGEDGHRALAIIAFLPQGLNENLASKLLPSLPQVDAICDVLCMQSLVYRQDNFIKMLAPIRHYVRDSLQAPDSTCSQEIRAFYYRTVDSCSQERDQYADIIISDHLNIEQVVAFNIAHISDGVERAGYNACRNFFGCLIWHLPRPTTLTPAISNIVENSSTWALKANCLSALAQLYTTLSQLVEASQAFQAAEALYLTAGDPESMGYCLITRADLLRCQGRFIQSQNLVENLQHSDSWGSFSETTKARAWFFLDRTRMYTFTASADELFVKSVKDCFWGLSSKVWHWRAKFYYGGDAVQVHAQLEDLILPCTSIENLFNRRDALEGLAEIAFCEGRLSDAMDSLQTILGIFEGQHSEEVLWYTVRKAVVASKQGSCDLARELIQKASEPFQFFSLRNSRIFLRQSYGSACIELTAGECDRAKSYFTATIEVCDLQANLLLKAFSMRGLGEIAFARSNFALATQHFKETRSLCDEMGVPPQHLYSCFLLDTLPDKFKGWSLFLEGLSPFATDTT</sequence>
<name>A0A9P7D085_9AGAM</name>
<organism evidence="2 3">
    <name type="scientific">Suillus placidus</name>
    <dbReference type="NCBI Taxonomy" id="48579"/>
    <lineage>
        <taxon>Eukaryota</taxon>
        <taxon>Fungi</taxon>
        <taxon>Dikarya</taxon>
        <taxon>Basidiomycota</taxon>
        <taxon>Agaricomycotina</taxon>
        <taxon>Agaricomycetes</taxon>
        <taxon>Agaricomycetidae</taxon>
        <taxon>Boletales</taxon>
        <taxon>Suillineae</taxon>
        <taxon>Suillaceae</taxon>
        <taxon>Suillus</taxon>
    </lineage>
</organism>
<dbReference type="EMBL" id="JABBWD010000034">
    <property type="protein sequence ID" value="KAG1775410.1"/>
    <property type="molecule type" value="Genomic_DNA"/>
</dbReference>
<accession>A0A9P7D085</accession>
<comment type="caution">
    <text evidence="2">The sequence shown here is derived from an EMBL/GenBank/DDBJ whole genome shotgun (WGS) entry which is preliminary data.</text>
</comment>
<reference evidence="2" key="1">
    <citation type="journal article" date="2020" name="New Phytol.">
        <title>Comparative genomics reveals dynamic genome evolution in host specialist ectomycorrhizal fungi.</title>
        <authorList>
            <person name="Lofgren L.A."/>
            <person name="Nguyen N.H."/>
            <person name="Vilgalys R."/>
            <person name="Ruytinx J."/>
            <person name="Liao H.L."/>
            <person name="Branco S."/>
            <person name="Kuo A."/>
            <person name="LaButti K."/>
            <person name="Lipzen A."/>
            <person name="Andreopoulos W."/>
            <person name="Pangilinan J."/>
            <person name="Riley R."/>
            <person name="Hundley H."/>
            <person name="Na H."/>
            <person name="Barry K."/>
            <person name="Grigoriev I.V."/>
            <person name="Stajich J.E."/>
            <person name="Kennedy P.G."/>
        </authorList>
    </citation>
    <scope>NUCLEOTIDE SEQUENCE</scope>
    <source>
        <strain evidence="2">DOB743</strain>
    </source>
</reference>
<keyword evidence="3" id="KW-1185">Reference proteome</keyword>
<evidence type="ECO:0000313" key="2">
    <source>
        <dbReference type="EMBL" id="KAG1775410.1"/>
    </source>
</evidence>
<dbReference type="SUPFAM" id="SSF52540">
    <property type="entry name" value="P-loop containing nucleoside triphosphate hydrolases"/>
    <property type="match status" value="1"/>
</dbReference>
<dbReference type="InterPro" id="IPR036537">
    <property type="entry name" value="Adaptor_Cbl_N_dom_sf"/>
</dbReference>
<feature type="region of interest" description="Disordered" evidence="1">
    <location>
        <begin position="1"/>
        <end position="32"/>
    </location>
</feature>
<dbReference type="InterPro" id="IPR059179">
    <property type="entry name" value="MLKL-like_MCAfunc"/>
</dbReference>
<dbReference type="PANTHER" id="PTHR47691">
    <property type="entry name" value="REGULATOR-RELATED"/>
    <property type="match status" value="1"/>
</dbReference>
<dbReference type="Proteomes" id="UP000714275">
    <property type="component" value="Unassembled WGS sequence"/>
</dbReference>
<feature type="compositionally biased region" description="Basic residues" evidence="1">
    <location>
        <begin position="1"/>
        <end position="20"/>
    </location>
</feature>
<dbReference type="CDD" id="cd21037">
    <property type="entry name" value="MLKL_NTD"/>
    <property type="match status" value="1"/>
</dbReference>
<dbReference type="Gene3D" id="1.20.930.20">
    <property type="entry name" value="Adaptor protein Cbl, N-terminal domain"/>
    <property type="match status" value="1"/>
</dbReference>
<evidence type="ECO:0000256" key="1">
    <source>
        <dbReference type="SAM" id="MobiDB-lite"/>
    </source>
</evidence>